<reference evidence="5 6" key="1">
    <citation type="submission" date="2017-09" db="EMBL/GenBank/DDBJ databases">
        <title>The draft genome sequences of Marinobacter sp. PWS21.</title>
        <authorList>
            <person name="Cao J."/>
        </authorList>
    </citation>
    <scope>NUCLEOTIDE SEQUENCE [LARGE SCALE GENOMIC DNA]</scope>
    <source>
        <strain evidence="5 6">PWS21</strain>
    </source>
</reference>
<dbReference type="EMBL" id="NTFH01000005">
    <property type="protein sequence ID" value="PHQ15719.1"/>
    <property type="molecule type" value="Genomic_DNA"/>
</dbReference>
<dbReference type="InterPro" id="IPR009057">
    <property type="entry name" value="Homeodomain-like_sf"/>
</dbReference>
<dbReference type="Pfam" id="PF12833">
    <property type="entry name" value="HTH_18"/>
    <property type="match status" value="1"/>
</dbReference>
<keyword evidence="2" id="KW-0238">DNA-binding</keyword>
<organism evidence="5 6">
    <name type="scientific">Marinobacter profundi</name>
    <dbReference type="NCBI Taxonomy" id="2666256"/>
    <lineage>
        <taxon>Bacteria</taxon>
        <taxon>Pseudomonadati</taxon>
        <taxon>Pseudomonadota</taxon>
        <taxon>Gammaproteobacteria</taxon>
        <taxon>Pseudomonadales</taxon>
        <taxon>Marinobacteraceae</taxon>
        <taxon>Marinobacter</taxon>
    </lineage>
</organism>
<dbReference type="PRINTS" id="PR00032">
    <property type="entry name" value="HTHARAC"/>
</dbReference>
<keyword evidence="6" id="KW-1185">Reference proteome</keyword>
<dbReference type="InterPro" id="IPR018062">
    <property type="entry name" value="HTH_AraC-typ_CS"/>
</dbReference>
<feature type="domain" description="HTH araC/xylS-type" evidence="4">
    <location>
        <begin position="211"/>
        <end position="309"/>
    </location>
</feature>
<dbReference type="SMART" id="SM00342">
    <property type="entry name" value="HTH_ARAC"/>
    <property type="match status" value="1"/>
</dbReference>
<evidence type="ECO:0000256" key="2">
    <source>
        <dbReference type="ARBA" id="ARBA00023125"/>
    </source>
</evidence>
<dbReference type="SUPFAM" id="SSF46689">
    <property type="entry name" value="Homeodomain-like"/>
    <property type="match status" value="2"/>
</dbReference>
<accession>A0A2G1UMS2</accession>
<dbReference type="AlphaFoldDB" id="A0A2G1UMS2"/>
<dbReference type="PANTHER" id="PTHR43280:SF2">
    <property type="entry name" value="HTH-TYPE TRANSCRIPTIONAL REGULATOR EXSA"/>
    <property type="match status" value="1"/>
</dbReference>
<dbReference type="InterPro" id="IPR018060">
    <property type="entry name" value="HTH_AraC"/>
</dbReference>
<dbReference type="InterPro" id="IPR020449">
    <property type="entry name" value="Tscrpt_reg_AraC-type_HTH"/>
</dbReference>
<dbReference type="Proteomes" id="UP000231409">
    <property type="component" value="Unassembled WGS sequence"/>
</dbReference>
<dbReference type="GO" id="GO:0003700">
    <property type="term" value="F:DNA-binding transcription factor activity"/>
    <property type="evidence" value="ECO:0007669"/>
    <property type="project" value="InterPro"/>
</dbReference>
<comment type="caution">
    <text evidence="5">The sequence shown here is derived from an EMBL/GenBank/DDBJ whole genome shotgun (WGS) entry which is preliminary data.</text>
</comment>
<dbReference type="InterPro" id="IPR054015">
    <property type="entry name" value="ExsA-like_N"/>
</dbReference>
<keyword evidence="3" id="KW-0804">Transcription</keyword>
<dbReference type="PROSITE" id="PS00041">
    <property type="entry name" value="HTH_ARAC_FAMILY_1"/>
    <property type="match status" value="1"/>
</dbReference>
<dbReference type="Gene3D" id="1.10.10.60">
    <property type="entry name" value="Homeodomain-like"/>
    <property type="match status" value="1"/>
</dbReference>
<dbReference type="GO" id="GO:0009893">
    <property type="term" value="P:positive regulation of metabolic process"/>
    <property type="evidence" value="ECO:0007669"/>
    <property type="project" value="UniProtKB-ARBA"/>
</dbReference>
<evidence type="ECO:0000313" key="5">
    <source>
        <dbReference type="EMBL" id="PHQ15719.1"/>
    </source>
</evidence>
<name>A0A2G1UMS2_9GAMM</name>
<evidence type="ECO:0000256" key="3">
    <source>
        <dbReference type="ARBA" id="ARBA00023163"/>
    </source>
</evidence>
<dbReference type="PANTHER" id="PTHR43280">
    <property type="entry name" value="ARAC-FAMILY TRANSCRIPTIONAL REGULATOR"/>
    <property type="match status" value="1"/>
</dbReference>
<keyword evidence="1" id="KW-0805">Transcription regulation</keyword>
<evidence type="ECO:0000313" key="6">
    <source>
        <dbReference type="Proteomes" id="UP000231409"/>
    </source>
</evidence>
<evidence type="ECO:0000256" key="1">
    <source>
        <dbReference type="ARBA" id="ARBA00023015"/>
    </source>
</evidence>
<sequence length="326" mass="37111">MEACNNHGKEVLAVPVMVPDHFYAESSPFAHFKTPSVDIIRYQHGESELVNEVVLNKSLLLFINRGTKRLRVSGEEESLTCAEGVFVPKGSYVMTEVAASQRFNGFESLMVLIDDHFLEDFLQGYRPPLSLLESGQNVAGTEPGAWVRFEKTPFLDSSIVSLQVFFDHPEQVNRMFLEEKVREILRYLLTTVRSHRLFNILKFASGGGRNARLHQFLESHYMEPWTVERFAENFGLSVSTFKRECCNTLGMSPKRWINKRRLDSAKQKLLCSDAPLTQIAFELGFSDGSHFSTAFRKEFNCSPSSYRKNRPGRLLAQLNADTLVPT</sequence>
<evidence type="ECO:0000259" key="4">
    <source>
        <dbReference type="PROSITE" id="PS01124"/>
    </source>
</evidence>
<dbReference type="Pfam" id="PF22200">
    <property type="entry name" value="ExsA_N"/>
    <property type="match status" value="1"/>
</dbReference>
<dbReference type="GO" id="GO:0043565">
    <property type="term" value="F:sequence-specific DNA binding"/>
    <property type="evidence" value="ECO:0007669"/>
    <property type="project" value="InterPro"/>
</dbReference>
<protein>
    <recommendedName>
        <fullName evidence="4">HTH araC/xylS-type domain-containing protein</fullName>
    </recommendedName>
</protein>
<dbReference type="PROSITE" id="PS01124">
    <property type="entry name" value="HTH_ARAC_FAMILY_2"/>
    <property type="match status" value="1"/>
</dbReference>
<proteinExistence type="predicted"/>
<gene>
    <name evidence="5" type="ORF">CLH61_06085</name>
</gene>